<evidence type="ECO:0000313" key="3">
    <source>
        <dbReference type="EnsemblMetazoa" id="HelroP178517"/>
    </source>
</evidence>
<evidence type="ECO:0000256" key="1">
    <source>
        <dbReference type="SAM" id="MobiDB-lite"/>
    </source>
</evidence>
<gene>
    <name evidence="3" type="primary">20206805</name>
    <name evidence="2" type="ORF">HELRODRAFT_178517</name>
</gene>
<evidence type="ECO:0000313" key="4">
    <source>
        <dbReference type="Proteomes" id="UP000015101"/>
    </source>
</evidence>
<reference evidence="3" key="3">
    <citation type="submission" date="2015-06" db="UniProtKB">
        <authorList>
            <consortium name="EnsemblMetazoa"/>
        </authorList>
    </citation>
    <scope>IDENTIFICATION</scope>
</reference>
<dbReference type="RefSeq" id="XP_009024852.1">
    <property type="nucleotide sequence ID" value="XM_009026604.1"/>
</dbReference>
<feature type="compositionally biased region" description="Basic and acidic residues" evidence="1">
    <location>
        <begin position="131"/>
        <end position="150"/>
    </location>
</feature>
<reference evidence="2 4" key="2">
    <citation type="journal article" date="2013" name="Nature">
        <title>Insights into bilaterian evolution from three spiralian genomes.</title>
        <authorList>
            <person name="Simakov O."/>
            <person name="Marletaz F."/>
            <person name="Cho S.J."/>
            <person name="Edsinger-Gonzales E."/>
            <person name="Havlak P."/>
            <person name="Hellsten U."/>
            <person name="Kuo D.H."/>
            <person name="Larsson T."/>
            <person name="Lv J."/>
            <person name="Arendt D."/>
            <person name="Savage R."/>
            <person name="Osoegawa K."/>
            <person name="de Jong P."/>
            <person name="Grimwood J."/>
            <person name="Chapman J.A."/>
            <person name="Shapiro H."/>
            <person name="Aerts A."/>
            <person name="Otillar R.P."/>
            <person name="Terry A.Y."/>
            <person name="Boore J.L."/>
            <person name="Grigoriev I.V."/>
            <person name="Lindberg D.R."/>
            <person name="Seaver E.C."/>
            <person name="Weisblat D.A."/>
            <person name="Putnam N.H."/>
            <person name="Rokhsar D.S."/>
        </authorList>
    </citation>
    <scope>NUCLEOTIDE SEQUENCE</scope>
</reference>
<dbReference type="AlphaFoldDB" id="T1FDA6"/>
<name>T1FDA6_HELRO</name>
<dbReference type="PROSITE" id="PS51257">
    <property type="entry name" value="PROKAR_LIPOPROTEIN"/>
    <property type="match status" value="1"/>
</dbReference>
<accession>T1FDA6</accession>
<keyword evidence="4" id="KW-1185">Reference proteome</keyword>
<dbReference type="EnsemblMetazoa" id="HelroT178517">
    <property type="protein sequence ID" value="HelroP178517"/>
    <property type="gene ID" value="HelroG178517"/>
</dbReference>
<dbReference type="EMBL" id="AMQM01006463">
    <property type="status" value="NOT_ANNOTATED_CDS"/>
    <property type="molecule type" value="Genomic_DNA"/>
</dbReference>
<evidence type="ECO:0000313" key="2">
    <source>
        <dbReference type="EMBL" id="ESN97068.1"/>
    </source>
</evidence>
<dbReference type="CTD" id="20206805"/>
<reference evidence="4" key="1">
    <citation type="submission" date="2012-12" db="EMBL/GenBank/DDBJ databases">
        <authorList>
            <person name="Hellsten U."/>
            <person name="Grimwood J."/>
            <person name="Chapman J.A."/>
            <person name="Shapiro H."/>
            <person name="Aerts A."/>
            <person name="Otillar R.P."/>
            <person name="Terry A.Y."/>
            <person name="Boore J.L."/>
            <person name="Simakov O."/>
            <person name="Marletaz F."/>
            <person name="Cho S.-J."/>
            <person name="Edsinger-Gonzales E."/>
            <person name="Havlak P."/>
            <person name="Kuo D.-H."/>
            <person name="Larsson T."/>
            <person name="Lv J."/>
            <person name="Arendt D."/>
            <person name="Savage R."/>
            <person name="Osoegawa K."/>
            <person name="de Jong P."/>
            <person name="Lindberg D.R."/>
            <person name="Seaver E.C."/>
            <person name="Weisblat D.A."/>
            <person name="Putnam N.H."/>
            <person name="Grigoriev I.V."/>
            <person name="Rokhsar D.S."/>
        </authorList>
    </citation>
    <scope>NUCLEOTIDE SEQUENCE</scope>
</reference>
<feature type="region of interest" description="Disordered" evidence="1">
    <location>
        <begin position="129"/>
        <end position="153"/>
    </location>
</feature>
<dbReference type="HOGENOM" id="CLU_1327667_0_0_1"/>
<proteinExistence type="predicted"/>
<dbReference type="KEGG" id="hro:HELRODRAFT_178517"/>
<dbReference type="InParanoid" id="T1FDA6"/>
<organism evidence="3 4">
    <name type="scientific">Helobdella robusta</name>
    <name type="common">Californian leech</name>
    <dbReference type="NCBI Taxonomy" id="6412"/>
    <lineage>
        <taxon>Eukaryota</taxon>
        <taxon>Metazoa</taxon>
        <taxon>Spiralia</taxon>
        <taxon>Lophotrochozoa</taxon>
        <taxon>Annelida</taxon>
        <taxon>Clitellata</taxon>
        <taxon>Hirudinea</taxon>
        <taxon>Rhynchobdellida</taxon>
        <taxon>Glossiphoniidae</taxon>
        <taxon>Helobdella</taxon>
    </lineage>
</organism>
<sequence length="207" mass="23727">MDLRGINFTISVVSCSCVPKMNVLYNVTSDLTGDCPPEFDYVVENNKSYNCLPSETIGATPGTYAMLCSSSTLFSLMILMKILTSFHIINAFDLLDSWFGANITNINETSFFNWKPYPDSTKNIVLTQEVTHSRHTEQRDEKPRPARRDPATGMFRKPVELLRSDLVCSCLDMRSYRYVGDFNKRVLKVRTAMKHWKENGRTKTRKN</sequence>
<dbReference type="Proteomes" id="UP000015101">
    <property type="component" value="Unassembled WGS sequence"/>
</dbReference>
<dbReference type="EMBL" id="KB097456">
    <property type="protein sequence ID" value="ESN97068.1"/>
    <property type="molecule type" value="Genomic_DNA"/>
</dbReference>
<dbReference type="GeneID" id="20206805"/>
<protein>
    <submittedName>
        <fullName evidence="2 3">Uncharacterized protein</fullName>
    </submittedName>
</protein>